<protein>
    <submittedName>
        <fullName evidence="6">AcrR family transcriptional regulator</fullName>
    </submittedName>
</protein>
<name>A0A853CEH5_9ACTN</name>
<dbReference type="SUPFAM" id="SSF46689">
    <property type="entry name" value="Homeodomain-like"/>
    <property type="match status" value="1"/>
</dbReference>
<dbReference type="AlphaFoldDB" id="A0A853CEH5"/>
<dbReference type="InterPro" id="IPR036271">
    <property type="entry name" value="Tet_transcr_reg_TetR-rel_C_sf"/>
</dbReference>
<evidence type="ECO:0000256" key="3">
    <source>
        <dbReference type="ARBA" id="ARBA00023163"/>
    </source>
</evidence>
<keyword evidence="3" id="KW-0804">Transcription</keyword>
<dbReference type="Gene3D" id="1.10.357.10">
    <property type="entry name" value="Tetracycline Repressor, domain 2"/>
    <property type="match status" value="1"/>
</dbReference>
<dbReference type="Pfam" id="PF00440">
    <property type="entry name" value="TetR_N"/>
    <property type="match status" value="1"/>
</dbReference>
<feature type="DNA-binding region" description="H-T-H motif" evidence="4">
    <location>
        <begin position="36"/>
        <end position="55"/>
    </location>
</feature>
<dbReference type="PANTHER" id="PTHR30055:SF234">
    <property type="entry name" value="HTH-TYPE TRANSCRIPTIONAL REGULATOR BETI"/>
    <property type="match status" value="1"/>
</dbReference>
<organism evidence="6 7">
    <name type="scientific">Petropleomorpha daqingensis</name>
    <dbReference type="NCBI Taxonomy" id="2026353"/>
    <lineage>
        <taxon>Bacteria</taxon>
        <taxon>Bacillati</taxon>
        <taxon>Actinomycetota</taxon>
        <taxon>Actinomycetes</taxon>
        <taxon>Geodermatophilales</taxon>
        <taxon>Geodermatophilaceae</taxon>
        <taxon>Petropleomorpha</taxon>
    </lineage>
</organism>
<feature type="domain" description="HTH tetR-type" evidence="5">
    <location>
        <begin position="13"/>
        <end position="73"/>
    </location>
</feature>
<evidence type="ECO:0000256" key="1">
    <source>
        <dbReference type="ARBA" id="ARBA00023015"/>
    </source>
</evidence>
<dbReference type="GO" id="GO:0000976">
    <property type="term" value="F:transcription cis-regulatory region binding"/>
    <property type="evidence" value="ECO:0007669"/>
    <property type="project" value="TreeGrafter"/>
</dbReference>
<evidence type="ECO:0000256" key="2">
    <source>
        <dbReference type="ARBA" id="ARBA00023125"/>
    </source>
</evidence>
<dbReference type="PROSITE" id="PS50977">
    <property type="entry name" value="HTH_TETR_2"/>
    <property type="match status" value="1"/>
</dbReference>
<keyword evidence="1" id="KW-0805">Transcription regulation</keyword>
<evidence type="ECO:0000313" key="6">
    <source>
        <dbReference type="EMBL" id="NYJ05807.1"/>
    </source>
</evidence>
<evidence type="ECO:0000256" key="4">
    <source>
        <dbReference type="PROSITE-ProRule" id="PRU00335"/>
    </source>
</evidence>
<dbReference type="SUPFAM" id="SSF48498">
    <property type="entry name" value="Tetracyclin repressor-like, C-terminal domain"/>
    <property type="match status" value="1"/>
</dbReference>
<keyword evidence="2 4" id="KW-0238">DNA-binding</keyword>
<comment type="caution">
    <text evidence="6">The sequence shown here is derived from an EMBL/GenBank/DDBJ whole genome shotgun (WGS) entry which is preliminary data.</text>
</comment>
<dbReference type="RefSeq" id="WP_179716460.1">
    <property type="nucleotide sequence ID" value="NZ_JACBZT010000001.1"/>
</dbReference>
<dbReference type="Proteomes" id="UP000541969">
    <property type="component" value="Unassembled WGS sequence"/>
</dbReference>
<dbReference type="InterPro" id="IPR050109">
    <property type="entry name" value="HTH-type_TetR-like_transc_reg"/>
</dbReference>
<dbReference type="InterPro" id="IPR001647">
    <property type="entry name" value="HTH_TetR"/>
</dbReference>
<accession>A0A853CEH5</accession>
<proteinExistence type="predicted"/>
<reference evidence="6 7" key="1">
    <citation type="submission" date="2020-07" db="EMBL/GenBank/DDBJ databases">
        <title>Sequencing the genomes of 1000 actinobacteria strains.</title>
        <authorList>
            <person name="Klenk H.-P."/>
        </authorList>
    </citation>
    <scope>NUCLEOTIDE SEQUENCE [LARGE SCALE GENOMIC DNA]</scope>
    <source>
        <strain evidence="6 7">DSM 104001</strain>
    </source>
</reference>
<dbReference type="GO" id="GO:0003700">
    <property type="term" value="F:DNA-binding transcription factor activity"/>
    <property type="evidence" value="ECO:0007669"/>
    <property type="project" value="TreeGrafter"/>
</dbReference>
<dbReference type="EMBL" id="JACBZT010000001">
    <property type="protein sequence ID" value="NYJ05807.1"/>
    <property type="molecule type" value="Genomic_DNA"/>
</dbReference>
<evidence type="ECO:0000259" key="5">
    <source>
        <dbReference type="PROSITE" id="PS50977"/>
    </source>
</evidence>
<dbReference type="InterPro" id="IPR009057">
    <property type="entry name" value="Homeodomain-like_sf"/>
</dbReference>
<gene>
    <name evidence="6" type="ORF">GGQ55_002085</name>
</gene>
<keyword evidence="7" id="KW-1185">Reference proteome</keyword>
<evidence type="ECO:0000313" key="7">
    <source>
        <dbReference type="Proteomes" id="UP000541969"/>
    </source>
</evidence>
<sequence>MGELMDRRARKKARTREEIRTAARVMFAARGFEAVTIADIAAAADVAVQTVFNHFATKEDLFFDGRTPWVEGAAEAVRSRPASTPPLRALREYLVGTVAALGDPQADEERRSYVATIEASPTLRAREMDIVREAEQRLCAALVEAWSADGADPRPEDPDTVAALIAATWLAAARVLVLSRRTAILSEDDVTADTGTCLATLTGDVLDRLERGFGTLQDLGTLQAPPTSVTGWPVDVARAG</sequence>
<dbReference type="PRINTS" id="PR00455">
    <property type="entry name" value="HTHTETR"/>
</dbReference>
<dbReference type="PANTHER" id="PTHR30055">
    <property type="entry name" value="HTH-TYPE TRANSCRIPTIONAL REGULATOR RUTR"/>
    <property type="match status" value="1"/>
</dbReference>